<evidence type="ECO:0000256" key="1">
    <source>
        <dbReference type="ARBA" id="ARBA00008857"/>
    </source>
</evidence>
<keyword evidence="4" id="KW-0233">DNA recombination</keyword>
<dbReference type="EMBL" id="HG938353">
    <property type="protein sequence ID" value="CDN48092.1"/>
    <property type="molecule type" value="Genomic_DNA"/>
</dbReference>
<dbReference type="GO" id="GO:0015074">
    <property type="term" value="P:DNA integration"/>
    <property type="evidence" value="ECO:0007669"/>
    <property type="project" value="UniProtKB-KW"/>
</dbReference>
<dbReference type="Gene3D" id="1.10.443.10">
    <property type="entry name" value="Intergrase catalytic core"/>
    <property type="match status" value="1"/>
</dbReference>
<sequence length="356" mass="40799">MGTITARKRKNGSVGYRARLRVMRDGVTYHETETFDRRPAAAAWMKKREQELAKPGAIAGAIAVDPTLAKAIDRYTEESIKDIGRTKAQVLKSIKTYDIAKMPCSTIKSKDIIEFLQSLTGKPQTVGNYASHLAAVFAIARPMWDFRLDEQEMKDAIKVARRMGIISRSIQRSRRPTLEELDLLLGHFIDRRKKIPQAVPMHKVIVFALFSARRQEEITRVAWNDFQKEHKRILVRDMKHPGEKIGNDMWVDLPDEAVRIIESMPSSKPEIFPYSTDAITANFTRACKLLDIKDLRFHDLRHEGVSRLFEMGWNIPHVAAVSGHRSWVSLKRYTHIRETGDKYAGWHGLQLAIDTK</sequence>
<dbReference type="OrthoDB" id="6388170at2"/>
<dbReference type="Pfam" id="PF00589">
    <property type="entry name" value="Phage_integrase"/>
    <property type="match status" value="1"/>
</dbReference>
<dbReference type="AlphaFoldDB" id="A0A068SP67"/>
<dbReference type="Proteomes" id="UP000028181">
    <property type="component" value="Chromosome I"/>
</dbReference>
<comment type="similarity">
    <text evidence="1">Belongs to the 'phage' integrase family.</text>
</comment>
<dbReference type="KEGG" id="ngg:RG540_CH19230"/>
<dbReference type="PATRIC" id="fig|1028800.3.peg.1938"/>
<evidence type="ECO:0000313" key="7">
    <source>
        <dbReference type="Proteomes" id="UP000028181"/>
    </source>
</evidence>
<proteinExistence type="inferred from homology"/>
<dbReference type="InterPro" id="IPR013762">
    <property type="entry name" value="Integrase-like_cat_sf"/>
</dbReference>
<dbReference type="eggNOG" id="COG0582">
    <property type="taxonomic scope" value="Bacteria"/>
</dbReference>
<name>A0A068SP67_NEOGA</name>
<dbReference type="PROSITE" id="PS51898">
    <property type="entry name" value="TYR_RECOMBINASE"/>
    <property type="match status" value="1"/>
</dbReference>
<keyword evidence="7" id="KW-1185">Reference proteome</keyword>
<dbReference type="GO" id="GO:0003677">
    <property type="term" value="F:DNA binding"/>
    <property type="evidence" value="ECO:0007669"/>
    <property type="project" value="UniProtKB-KW"/>
</dbReference>
<dbReference type="InterPro" id="IPR011010">
    <property type="entry name" value="DNA_brk_join_enz"/>
</dbReference>
<dbReference type="InterPro" id="IPR002104">
    <property type="entry name" value="Integrase_catalytic"/>
</dbReference>
<keyword evidence="2" id="KW-0229">DNA integration</keyword>
<dbReference type="InterPro" id="IPR050090">
    <property type="entry name" value="Tyrosine_recombinase_XerCD"/>
</dbReference>
<evidence type="ECO:0000256" key="3">
    <source>
        <dbReference type="ARBA" id="ARBA00023125"/>
    </source>
</evidence>
<keyword evidence="3" id="KW-0238">DNA-binding</keyword>
<dbReference type="GeneID" id="24255449"/>
<dbReference type="PANTHER" id="PTHR30349:SF41">
    <property type="entry name" value="INTEGRASE_RECOMBINASE PROTEIN MJ0367-RELATED"/>
    <property type="match status" value="1"/>
</dbReference>
<accession>A0A068SP67</accession>
<organism evidence="6 7">
    <name type="scientific">Neorhizobium galegae bv. orientalis str. HAMBI 540</name>
    <dbReference type="NCBI Taxonomy" id="1028800"/>
    <lineage>
        <taxon>Bacteria</taxon>
        <taxon>Pseudomonadati</taxon>
        <taxon>Pseudomonadota</taxon>
        <taxon>Alphaproteobacteria</taxon>
        <taxon>Hyphomicrobiales</taxon>
        <taxon>Rhizobiaceae</taxon>
        <taxon>Rhizobium/Agrobacterium group</taxon>
        <taxon>Neorhizobium</taxon>
    </lineage>
</organism>
<evidence type="ECO:0000256" key="4">
    <source>
        <dbReference type="ARBA" id="ARBA00023172"/>
    </source>
</evidence>
<evidence type="ECO:0000259" key="5">
    <source>
        <dbReference type="PROSITE" id="PS51898"/>
    </source>
</evidence>
<dbReference type="CDD" id="cd00796">
    <property type="entry name" value="INT_Rci_Hp1_C"/>
    <property type="match status" value="1"/>
</dbReference>
<reference evidence="7" key="1">
    <citation type="journal article" date="2014" name="BMC Genomics">
        <title>Genome sequencing of two Neorhizobium galegae strains reveals a noeT gene responsible for the unusual acetylation of the nodulation factors.</title>
        <authorList>
            <person name="Osterman J."/>
            <person name="Marsh J."/>
            <person name="Laine P.K."/>
            <person name="Zeng Z."/>
            <person name="Alatalo E."/>
            <person name="Sullivan J.T."/>
            <person name="Young J.P."/>
            <person name="Thomas-Oates J."/>
            <person name="Paulin L."/>
            <person name="Lindstrom K."/>
        </authorList>
    </citation>
    <scope>NUCLEOTIDE SEQUENCE [LARGE SCALE GENOMIC DNA]</scope>
    <source>
        <strain evidence="7">HAMBI 540</strain>
    </source>
</reference>
<dbReference type="GO" id="GO:0006310">
    <property type="term" value="P:DNA recombination"/>
    <property type="evidence" value="ECO:0007669"/>
    <property type="project" value="UniProtKB-KW"/>
</dbReference>
<evidence type="ECO:0000256" key="2">
    <source>
        <dbReference type="ARBA" id="ARBA00022908"/>
    </source>
</evidence>
<dbReference type="HOGENOM" id="CLU_027562_32_0_5"/>
<gene>
    <name evidence="6" type="ORF">RG540_CH19230</name>
</gene>
<dbReference type="RefSeq" id="WP_038587111.1">
    <property type="nucleotide sequence ID" value="NZ_HG938353.1"/>
</dbReference>
<feature type="domain" description="Tyr recombinase" evidence="5">
    <location>
        <begin position="171"/>
        <end position="348"/>
    </location>
</feature>
<dbReference type="PANTHER" id="PTHR30349">
    <property type="entry name" value="PHAGE INTEGRASE-RELATED"/>
    <property type="match status" value="1"/>
</dbReference>
<evidence type="ECO:0000313" key="6">
    <source>
        <dbReference type="EMBL" id="CDN48092.1"/>
    </source>
</evidence>
<dbReference type="SUPFAM" id="SSF56349">
    <property type="entry name" value="DNA breaking-rejoining enzymes"/>
    <property type="match status" value="1"/>
</dbReference>
<protein>
    <submittedName>
        <fullName evidence="6">Putative integrase/recombinase</fullName>
    </submittedName>
</protein>